<dbReference type="CDD" id="cd03362">
    <property type="entry name" value="TOPRIM_TopoIA_TopoIII"/>
    <property type="match status" value="1"/>
</dbReference>
<evidence type="ECO:0000256" key="4">
    <source>
        <dbReference type="ARBA" id="ARBA00022723"/>
    </source>
</evidence>
<dbReference type="GO" id="GO:0006265">
    <property type="term" value="P:DNA topological change"/>
    <property type="evidence" value="ECO:0007669"/>
    <property type="project" value="InterPro"/>
</dbReference>
<dbReference type="Gene3D" id="2.70.20.10">
    <property type="entry name" value="Topoisomerase I, domain 3"/>
    <property type="match status" value="1"/>
</dbReference>
<dbReference type="InterPro" id="IPR023405">
    <property type="entry name" value="Topo_IA_core_domain"/>
</dbReference>
<dbReference type="InterPro" id="IPR005738">
    <property type="entry name" value="TopoIII"/>
</dbReference>
<evidence type="ECO:0000256" key="6">
    <source>
        <dbReference type="ARBA" id="ARBA00023029"/>
    </source>
</evidence>
<dbReference type="NCBIfam" id="TIGR01056">
    <property type="entry name" value="topB"/>
    <property type="match status" value="1"/>
</dbReference>
<dbReference type="Gene3D" id="3.40.50.140">
    <property type="match status" value="1"/>
</dbReference>
<dbReference type="Pfam" id="PF01131">
    <property type="entry name" value="Topoisom_bac"/>
    <property type="match status" value="1"/>
</dbReference>
<dbReference type="EC" id="5.6.2.1" evidence="3"/>
<dbReference type="SUPFAM" id="SSF56712">
    <property type="entry name" value="Prokaryotic type I DNA topoisomerase"/>
    <property type="match status" value="1"/>
</dbReference>
<dbReference type="PANTHER" id="PTHR11390:SF21">
    <property type="entry name" value="DNA TOPOISOMERASE 3-ALPHA"/>
    <property type="match status" value="1"/>
</dbReference>
<dbReference type="InterPro" id="IPR025589">
    <property type="entry name" value="Toprim_C_rpt"/>
</dbReference>
<evidence type="ECO:0000313" key="15">
    <source>
        <dbReference type="EMBL" id="KAA8500937.1"/>
    </source>
</evidence>
<dbReference type="InterPro" id="IPR013825">
    <property type="entry name" value="Topo_IA_cen_sub2"/>
</dbReference>
<comment type="caution">
    <text evidence="15">The sequence shown here is derived from an EMBL/GenBank/DDBJ whole genome shotgun (WGS) entry which is preliminary data.</text>
</comment>
<dbReference type="InterPro" id="IPR003601">
    <property type="entry name" value="Topo_IA_2"/>
</dbReference>
<dbReference type="Proteomes" id="UP000322025">
    <property type="component" value="Unassembled WGS sequence"/>
</dbReference>
<dbReference type="EMBL" id="VMSO01000014">
    <property type="protein sequence ID" value="KAA8500937.1"/>
    <property type="molecule type" value="Genomic_DNA"/>
</dbReference>
<keyword evidence="16" id="KW-1185">Reference proteome</keyword>
<dbReference type="InterPro" id="IPR013826">
    <property type="entry name" value="Topo_IA_cen_sub3"/>
</dbReference>
<comment type="similarity">
    <text evidence="2">Belongs to the type IA topoisomerase family.</text>
</comment>
<keyword evidence="6" id="KW-0799">Topoisomerase</keyword>
<evidence type="ECO:0000256" key="5">
    <source>
        <dbReference type="ARBA" id="ARBA00022842"/>
    </source>
</evidence>
<dbReference type="InterPro" id="IPR034144">
    <property type="entry name" value="TOPRIM_TopoIII"/>
</dbReference>
<name>A0A5M9HWD2_9FIRM</name>
<dbReference type="CDD" id="cd00186">
    <property type="entry name" value="TOP1Ac"/>
    <property type="match status" value="1"/>
</dbReference>
<dbReference type="NCBIfam" id="NF005829">
    <property type="entry name" value="PRK07726.1"/>
    <property type="match status" value="1"/>
</dbReference>
<evidence type="ECO:0000256" key="1">
    <source>
        <dbReference type="ARBA" id="ARBA00000213"/>
    </source>
</evidence>
<protein>
    <recommendedName>
        <fullName evidence="3">DNA topoisomerase</fullName>
        <ecNumber evidence="3">5.6.2.1</ecNumber>
    </recommendedName>
    <alternativeName>
        <fullName evidence="12">Omega-protein</fullName>
    </alternativeName>
    <alternativeName>
        <fullName evidence="11">Relaxing enzyme</fullName>
    </alternativeName>
    <alternativeName>
        <fullName evidence="9">Swivelase</fullName>
    </alternativeName>
    <alternativeName>
        <fullName evidence="10">Untwisting enzyme</fullName>
    </alternativeName>
</protein>
<dbReference type="PRINTS" id="PR00417">
    <property type="entry name" value="PRTPISMRASEI"/>
</dbReference>
<keyword evidence="7" id="KW-0238">DNA-binding</keyword>
<reference evidence="15" key="1">
    <citation type="submission" date="2019-07" db="EMBL/GenBank/DDBJ databases">
        <authorList>
            <person name="Wongkuna S."/>
            <person name="Scaria J."/>
        </authorList>
    </citation>
    <scope>NUCLEOTIDE SEQUENCE [LARGE SCALE GENOMIC DNA]</scope>
    <source>
        <strain evidence="15">SW178</strain>
    </source>
</reference>
<dbReference type="InterPro" id="IPR013824">
    <property type="entry name" value="Topo_IA_cen_sub1"/>
</dbReference>
<dbReference type="InterPro" id="IPR006171">
    <property type="entry name" value="TOPRIM_dom"/>
</dbReference>
<dbReference type="GO" id="GO:0006310">
    <property type="term" value="P:DNA recombination"/>
    <property type="evidence" value="ECO:0007669"/>
    <property type="project" value="TreeGrafter"/>
</dbReference>
<sequence length="694" mass="77406">MPKLVITEKPSVAQSIAKVLSATKRCNGYLEGNGYLVSWCIGHLVELAPPDYYDERYGKWKKEDLPILPANWKYTVSPGTKKQFNILKELMNRDDVDSLICATDAGREGELIFRLVYHQCRCRKPFERLWISSLEDSAIREGFRHLKPGIEYDALYEAALCRERSDWIVGINATRLFSVLYGNTLNIGRVMSPTLALTVMREAAIAAFISEPFYTVKIQMDGFTASSERIKSKEEAEKLAADCKEASAVVTKVERKNRKEKPPLLYDLTTLQREANKIMGYTAQQTLDYTQSLYEKKMVTYPRTDSRYLTEDMAALIPDLVQKTVKKFFVSDETVPVRTGQVINNKKVTDHHAIIPTKTAAETDLTALPAGERAVLELIARRLVCAVGIPCESDETAVELSCADAVFKAKGSIVTEPGWKAFISGVESGNEDKEEDASSIPDIQNGMELTVREAVCKEGKTVPPKHYTEATLLQAMENAGAEEMPEDAERKGLGTPATRAGIIEKLVRTEFLERTGSKKTKYLIPTQKGTALVTILPEQIQSASMTAEWEEKLLEIERGEYSGDAFMGEIEAMISDLVKNYQIVPDAEILMPKQKSQKIGKCPVCGNDVIEGAKGWFCANRSCPFALWKQNRYFESIGKKLTASMAEKLLANGKVRMKGCKSAKTGKTFDAVLILETDAYGKARFRLDFEGGKK</sequence>
<dbReference type="GO" id="GO:0003677">
    <property type="term" value="F:DNA binding"/>
    <property type="evidence" value="ECO:0007669"/>
    <property type="project" value="UniProtKB-KW"/>
</dbReference>
<dbReference type="PROSITE" id="PS00396">
    <property type="entry name" value="TOPO_IA_1"/>
    <property type="match status" value="1"/>
</dbReference>
<dbReference type="SMART" id="SM00437">
    <property type="entry name" value="TOP1Ac"/>
    <property type="match status" value="1"/>
</dbReference>
<evidence type="ECO:0000259" key="14">
    <source>
        <dbReference type="PROSITE" id="PS52039"/>
    </source>
</evidence>
<dbReference type="GO" id="GO:0043597">
    <property type="term" value="C:cytoplasmic replication fork"/>
    <property type="evidence" value="ECO:0007669"/>
    <property type="project" value="TreeGrafter"/>
</dbReference>
<evidence type="ECO:0000259" key="13">
    <source>
        <dbReference type="PROSITE" id="PS50880"/>
    </source>
</evidence>
<evidence type="ECO:0000256" key="9">
    <source>
        <dbReference type="ARBA" id="ARBA00030003"/>
    </source>
</evidence>
<dbReference type="GO" id="GO:0003917">
    <property type="term" value="F:DNA topoisomerase type I (single strand cut, ATP-independent) activity"/>
    <property type="evidence" value="ECO:0007669"/>
    <property type="project" value="UniProtKB-EC"/>
</dbReference>
<dbReference type="SMART" id="SM00493">
    <property type="entry name" value="TOPRIM"/>
    <property type="match status" value="1"/>
</dbReference>
<dbReference type="SMART" id="SM00436">
    <property type="entry name" value="TOP1Bc"/>
    <property type="match status" value="1"/>
</dbReference>
<evidence type="ECO:0000256" key="11">
    <source>
        <dbReference type="ARBA" id="ARBA00032235"/>
    </source>
</evidence>
<feature type="domain" description="Toprim" evidence="13">
    <location>
        <begin position="2"/>
        <end position="135"/>
    </location>
</feature>
<dbReference type="Pfam" id="PF01751">
    <property type="entry name" value="Toprim"/>
    <property type="match status" value="1"/>
</dbReference>
<evidence type="ECO:0000256" key="2">
    <source>
        <dbReference type="ARBA" id="ARBA00009446"/>
    </source>
</evidence>
<dbReference type="InterPro" id="IPR023406">
    <property type="entry name" value="Topo_IA_AS"/>
</dbReference>
<keyword evidence="8 15" id="KW-0413">Isomerase</keyword>
<dbReference type="GO" id="GO:0046872">
    <property type="term" value="F:metal ion binding"/>
    <property type="evidence" value="ECO:0007669"/>
    <property type="project" value="UniProtKB-KW"/>
</dbReference>
<evidence type="ECO:0000256" key="7">
    <source>
        <dbReference type="ARBA" id="ARBA00023125"/>
    </source>
</evidence>
<dbReference type="Gene3D" id="1.10.290.10">
    <property type="entry name" value="Topoisomerase I, domain 4"/>
    <property type="match status" value="1"/>
</dbReference>
<dbReference type="InterPro" id="IPR013497">
    <property type="entry name" value="Topo_IA_cen"/>
</dbReference>
<evidence type="ECO:0000256" key="8">
    <source>
        <dbReference type="ARBA" id="ARBA00023235"/>
    </source>
</evidence>
<dbReference type="InterPro" id="IPR000380">
    <property type="entry name" value="Topo_IA"/>
</dbReference>
<accession>A0A5M9HWD2</accession>
<dbReference type="AlphaFoldDB" id="A0A5M9HWD2"/>
<proteinExistence type="inferred from homology"/>
<dbReference type="Gene3D" id="1.10.460.10">
    <property type="entry name" value="Topoisomerase I, domain 2"/>
    <property type="match status" value="1"/>
</dbReference>
<keyword evidence="4" id="KW-0479">Metal-binding</keyword>
<evidence type="ECO:0000256" key="10">
    <source>
        <dbReference type="ARBA" id="ARBA00031985"/>
    </source>
</evidence>
<feature type="domain" description="Topo IA-type catalytic" evidence="14">
    <location>
        <begin position="152"/>
        <end position="578"/>
    </location>
</feature>
<dbReference type="PROSITE" id="PS52039">
    <property type="entry name" value="TOPO_IA_2"/>
    <property type="match status" value="1"/>
</dbReference>
<dbReference type="InterPro" id="IPR003602">
    <property type="entry name" value="Topo_IA_DNA-bd_dom"/>
</dbReference>
<evidence type="ECO:0000313" key="16">
    <source>
        <dbReference type="Proteomes" id="UP000322025"/>
    </source>
</evidence>
<dbReference type="OrthoDB" id="9803554at2"/>
<gene>
    <name evidence="15" type="primary">topB</name>
    <name evidence="15" type="ORF">FNY66_10835</name>
</gene>
<dbReference type="PROSITE" id="PS50880">
    <property type="entry name" value="TOPRIM"/>
    <property type="match status" value="1"/>
</dbReference>
<evidence type="ECO:0000256" key="12">
    <source>
        <dbReference type="ARBA" id="ARBA00032877"/>
    </source>
</evidence>
<keyword evidence="5" id="KW-0460">Magnesium</keyword>
<dbReference type="PANTHER" id="PTHR11390">
    <property type="entry name" value="PROKARYOTIC DNA TOPOISOMERASE"/>
    <property type="match status" value="1"/>
</dbReference>
<evidence type="ECO:0000256" key="3">
    <source>
        <dbReference type="ARBA" id="ARBA00012891"/>
    </source>
</evidence>
<dbReference type="RefSeq" id="WP_150311159.1">
    <property type="nucleotide sequence ID" value="NZ_VMSO01000014.1"/>
</dbReference>
<dbReference type="GO" id="GO:0006281">
    <property type="term" value="P:DNA repair"/>
    <property type="evidence" value="ECO:0007669"/>
    <property type="project" value="TreeGrafter"/>
</dbReference>
<comment type="catalytic activity">
    <reaction evidence="1">
        <text>ATP-independent breakage of single-stranded DNA, followed by passage and rejoining.</text>
        <dbReference type="EC" id="5.6.2.1"/>
    </reaction>
</comment>
<dbReference type="Pfam" id="PF13342">
    <property type="entry name" value="Toprim_Crpt"/>
    <property type="match status" value="1"/>
</dbReference>
<organism evidence="15 16">
    <name type="scientific">Mediterraneibacter catenae</name>
    <dbReference type="NCBI Taxonomy" id="2594882"/>
    <lineage>
        <taxon>Bacteria</taxon>
        <taxon>Bacillati</taxon>
        <taxon>Bacillota</taxon>
        <taxon>Clostridia</taxon>
        <taxon>Lachnospirales</taxon>
        <taxon>Lachnospiraceae</taxon>
        <taxon>Mediterraneibacter</taxon>
    </lineage>
</organism>